<dbReference type="RefSeq" id="WP_082798460.1">
    <property type="nucleotide sequence ID" value="NZ_JBAIZG010000065.1"/>
</dbReference>
<sequence length="267" mass="28897">MKKSVITIAASLVITGSLLIPKAGAQTADIKVVKLNDYANCGATAGEMKSWLLKNMPDLYKQLIPSEWMKPSSGQQKTVVKTPASGQKQADKQTGQNQGNKQTVQTPANNKQTNAPAGGNKNTAVQNPNGQTGGNSSGSTYSLKAYEQQVVNLTNQERAKHGLAPLQVDLALSKVAREKSLDMARNNYFSHNSPTYGSPFDMMKAFGIQYRTAGENIAKGQRTPEEVVNAWMNSEGHRANILNPNFTHIGVGFSENGNIWTQQFIGK</sequence>
<evidence type="ECO:0000256" key="2">
    <source>
        <dbReference type="SAM" id="SignalP"/>
    </source>
</evidence>
<protein>
    <submittedName>
        <fullName evidence="5">Sporulation protein</fullName>
    </submittedName>
</protein>
<dbReference type="CDD" id="cd05379">
    <property type="entry name" value="CAP_bacterial"/>
    <property type="match status" value="1"/>
</dbReference>
<comment type="caution">
    <text evidence="4">The sequence shown here is derived from an EMBL/GenBank/DDBJ whole genome shotgun (WGS) entry which is preliminary data.</text>
</comment>
<dbReference type="Proteomes" id="UP000257014">
    <property type="component" value="Unassembled WGS sequence"/>
</dbReference>
<feature type="chain" id="PRO_5036006098" evidence="2">
    <location>
        <begin position="26"/>
        <end position="267"/>
    </location>
</feature>
<feature type="region of interest" description="Disordered" evidence="1">
    <location>
        <begin position="70"/>
        <end position="140"/>
    </location>
</feature>
<feature type="domain" description="SCP" evidence="3">
    <location>
        <begin position="151"/>
        <end position="264"/>
    </location>
</feature>
<gene>
    <name evidence="4" type="ORF">B4135_1772</name>
    <name evidence="5" type="ORF">C6P37_10200</name>
</gene>
<dbReference type="EMBL" id="LQYT01000031">
    <property type="protein sequence ID" value="KYD20652.1"/>
    <property type="molecule type" value="Genomic_DNA"/>
</dbReference>
<name>A0A150M8U8_9BACI</name>
<dbReference type="NCBIfam" id="TIGR02909">
    <property type="entry name" value="spore_YkwD"/>
    <property type="match status" value="1"/>
</dbReference>
<feature type="signal peptide" evidence="2">
    <location>
        <begin position="1"/>
        <end position="25"/>
    </location>
</feature>
<dbReference type="PANTHER" id="PTHR31157:SF1">
    <property type="entry name" value="SCP DOMAIN-CONTAINING PROTEIN"/>
    <property type="match status" value="1"/>
</dbReference>
<dbReference type="InterPro" id="IPR014258">
    <property type="entry name" value="CAP_domain_YkwD-like"/>
</dbReference>
<dbReference type="Pfam" id="PF00188">
    <property type="entry name" value="CAP"/>
    <property type="match status" value="1"/>
</dbReference>
<evidence type="ECO:0000313" key="5">
    <source>
        <dbReference type="EMBL" id="REJ27824.1"/>
    </source>
</evidence>
<accession>A0A150M8U8</accession>
<organism evidence="4 6">
    <name type="scientific">Caldibacillus debilis</name>
    <dbReference type="NCBI Taxonomy" id="301148"/>
    <lineage>
        <taxon>Bacteria</taxon>
        <taxon>Bacillati</taxon>
        <taxon>Bacillota</taxon>
        <taxon>Bacilli</taxon>
        <taxon>Bacillales</taxon>
        <taxon>Bacillaceae</taxon>
        <taxon>Caldibacillus</taxon>
    </lineage>
</organism>
<dbReference type="EMBL" id="QEWE01000019">
    <property type="protein sequence ID" value="REJ27824.1"/>
    <property type="molecule type" value="Genomic_DNA"/>
</dbReference>
<dbReference type="PANTHER" id="PTHR31157">
    <property type="entry name" value="SCP DOMAIN-CONTAINING PROTEIN"/>
    <property type="match status" value="1"/>
</dbReference>
<dbReference type="OrthoDB" id="9783944at2"/>
<dbReference type="InterPro" id="IPR014044">
    <property type="entry name" value="CAP_dom"/>
</dbReference>
<dbReference type="Proteomes" id="UP000075683">
    <property type="component" value="Unassembled WGS sequence"/>
</dbReference>
<dbReference type="AlphaFoldDB" id="A0A150M8U8"/>
<reference evidence="5 7" key="2">
    <citation type="submission" date="2018-03" db="EMBL/GenBank/DDBJ databases">
        <authorList>
            <person name="Keele B.F."/>
        </authorList>
    </citation>
    <scope>NUCLEOTIDE SEQUENCE [LARGE SCALE GENOMIC DNA]</scope>
    <source>
        <strain evidence="5">ZCTH4_d</strain>
    </source>
</reference>
<dbReference type="Gene3D" id="3.40.33.10">
    <property type="entry name" value="CAP"/>
    <property type="match status" value="1"/>
</dbReference>
<evidence type="ECO:0000313" key="6">
    <source>
        <dbReference type="Proteomes" id="UP000075683"/>
    </source>
</evidence>
<evidence type="ECO:0000256" key="1">
    <source>
        <dbReference type="SAM" id="MobiDB-lite"/>
    </source>
</evidence>
<reference evidence="4 6" key="1">
    <citation type="submission" date="2016-01" db="EMBL/GenBank/DDBJ databases">
        <title>Draft Genome Sequences of Seven Thermophilic Sporeformers Isolated from Foods.</title>
        <authorList>
            <person name="Berendsen E.M."/>
            <person name="Wells-Bennik M.H."/>
            <person name="Krawcyk A.O."/>
            <person name="De Jong A."/>
            <person name="Holsappel S."/>
            <person name="Eijlander R.T."/>
            <person name="Kuipers O.P."/>
        </authorList>
    </citation>
    <scope>NUCLEOTIDE SEQUENCE [LARGE SCALE GENOMIC DNA]</scope>
    <source>
        <strain evidence="4 6">B4135</strain>
    </source>
</reference>
<evidence type="ECO:0000313" key="4">
    <source>
        <dbReference type="EMBL" id="KYD20652.1"/>
    </source>
</evidence>
<dbReference type="STRING" id="301148.B4135_1772"/>
<dbReference type="PATRIC" id="fig|301148.3.peg.2803"/>
<keyword evidence="2" id="KW-0732">Signal</keyword>
<dbReference type="InterPro" id="IPR035940">
    <property type="entry name" value="CAP_sf"/>
</dbReference>
<evidence type="ECO:0000259" key="3">
    <source>
        <dbReference type="Pfam" id="PF00188"/>
    </source>
</evidence>
<feature type="compositionally biased region" description="Polar residues" evidence="1">
    <location>
        <begin position="72"/>
        <end position="128"/>
    </location>
</feature>
<dbReference type="SUPFAM" id="SSF55797">
    <property type="entry name" value="PR-1-like"/>
    <property type="match status" value="1"/>
</dbReference>
<evidence type="ECO:0000313" key="7">
    <source>
        <dbReference type="Proteomes" id="UP000257014"/>
    </source>
</evidence>
<proteinExistence type="predicted"/>